<dbReference type="GO" id="GO:0006310">
    <property type="term" value="P:DNA recombination"/>
    <property type="evidence" value="ECO:0007669"/>
    <property type="project" value="UniProtKB-KW"/>
</dbReference>
<evidence type="ECO:0000259" key="6">
    <source>
        <dbReference type="PROSITE" id="PS51898"/>
    </source>
</evidence>
<protein>
    <submittedName>
        <fullName evidence="8">Integrase</fullName>
    </submittedName>
</protein>
<dbReference type="PANTHER" id="PTHR30349:SF64">
    <property type="entry name" value="PROPHAGE INTEGRASE INTD-RELATED"/>
    <property type="match status" value="1"/>
</dbReference>
<feature type="domain" description="Tyr recombinase" evidence="6">
    <location>
        <begin position="74"/>
        <end position="242"/>
    </location>
</feature>
<dbReference type="InterPro" id="IPR002104">
    <property type="entry name" value="Integrase_catalytic"/>
</dbReference>
<dbReference type="EMBL" id="NJBO01000015">
    <property type="protein sequence ID" value="TKJ40993.1"/>
    <property type="molecule type" value="Genomic_DNA"/>
</dbReference>
<evidence type="ECO:0000313" key="9">
    <source>
        <dbReference type="Proteomes" id="UP000317778"/>
    </source>
</evidence>
<gene>
    <name evidence="8" type="ORF">CEE36_08905</name>
</gene>
<name>A0A532V1A0_UNCT6</name>
<evidence type="ECO:0000256" key="4">
    <source>
        <dbReference type="PROSITE-ProRule" id="PRU01248"/>
    </source>
</evidence>
<evidence type="ECO:0000256" key="1">
    <source>
        <dbReference type="ARBA" id="ARBA00008857"/>
    </source>
</evidence>
<dbReference type="PROSITE" id="PS51898">
    <property type="entry name" value="TYR_RECOMBINASE"/>
    <property type="match status" value="1"/>
</dbReference>
<dbReference type="PANTHER" id="PTHR30349">
    <property type="entry name" value="PHAGE INTEGRASE-RELATED"/>
    <property type="match status" value="1"/>
</dbReference>
<evidence type="ECO:0000259" key="7">
    <source>
        <dbReference type="PROSITE" id="PS51900"/>
    </source>
</evidence>
<comment type="caution">
    <text evidence="8">The sequence shown here is derived from an EMBL/GenBank/DDBJ whole genome shotgun (WGS) entry which is preliminary data.</text>
</comment>
<comment type="similarity">
    <text evidence="1">Belongs to the 'phage' integrase family.</text>
</comment>
<evidence type="ECO:0000256" key="2">
    <source>
        <dbReference type="ARBA" id="ARBA00023125"/>
    </source>
</evidence>
<dbReference type="GO" id="GO:0015074">
    <property type="term" value="P:DNA integration"/>
    <property type="evidence" value="ECO:0007669"/>
    <property type="project" value="InterPro"/>
</dbReference>
<feature type="domain" description="Core-binding (CB)" evidence="7">
    <location>
        <begin position="1"/>
        <end position="53"/>
    </location>
</feature>
<sequence>MRKLLETFGKKKLSEITGRDIERYMQSRRKEGKQPATVNREFALLRHMLRKAVEWDYLSVSPARTVKPFKESPGRVRYLSDSERERLLDACSGMLKAVVLTALLTGMRKGELQGLTWDDVDFERREITLKRTKNNEVRVIPISKDLLPVLHRLHNERLYSHYVFSKPDGRPYGNWRKAFKTACRQTGIKDFRFHDLRHTFASYLAMAGHSAFTIQRLMGHKTIAMAQRYTHLSQAHIRAAVDQIGAKVVQSEEGLDGQSRKASNINAPVAQKDRASDF</sequence>
<accession>A0A532V1A0</accession>
<evidence type="ECO:0000256" key="3">
    <source>
        <dbReference type="ARBA" id="ARBA00023172"/>
    </source>
</evidence>
<dbReference type="InterPro" id="IPR013762">
    <property type="entry name" value="Integrase-like_cat_sf"/>
</dbReference>
<dbReference type="CDD" id="cd00796">
    <property type="entry name" value="INT_Rci_Hp1_C"/>
    <property type="match status" value="1"/>
</dbReference>
<dbReference type="InterPro" id="IPR044068">
    <property type="entry name" value="CB"/>
</dbReference>
<dbReference type="Gene3D" id="1.10.150.130">
    <property type="match status" value="1"/>
</dbReference>
<dbReference type="SUPFAM" id="SSF56349">
    <property type="entry name" value="DNA breaking-rejoining enzymes"/>
    <property type="match status" value="1"/>
</dbReference>
<dbReference type="PROSITE" id="PS51900">
    <property type="entry name" value="CB"/>
    <property type="match status" value="1"/>
</dbReference>
<dbReference type="GO" id="GO:0003677">
    <property type="term" value="F:DNA binding"/>
    <property type="evidence" value="ECO:0007669"/>
    <property type="project" value="UniProtKB-UniRule"/>
</dbReference>
<keyword evidence="3" id="KW-0233">DNA recombination</keyword>
<feature type="region of interest" description="Disordered" evidence="5">
    <location>
        <begin position="252"/>
        <end position="278"/>
    </location>
</feature>
<organism evidence="8 9">
    <name type="scientific">candidate division TA06 bacterium B3_TA06</name>
    <dbReference type="NCBI Taxonomy" id="2012487"/>
    <lineage>
        <taxon>Bacteria</taxon>
        <taxon>Bacteria division TA06</taxon>
    </lineage>
</organism>
<dbReference type="InterPro" id="IPR010998">
    <property type="entry name" value="Integrase_recombinase_N"/>
</dbReference>
<proteinExistence type="inferred from homology"/>
<dbReference type="InterPro" id="IPR050090">
    <property type="entry name" value="Tyrosine_recombinase_XerCD"/>
</dbReference>
<dbReference type="InterPro" id="IPR011010">
    <property type="entry name" value="DNA_brk_join_enz"/>
</dbReference>
<keyword evidence="2 4" id="KW-0238">DNA-binding</keyword>
<evidence type="ECO:0000256" key="5">
    <source>
        <dbReference type="SAM" id="MobiDB-lite"/>
    </source>
</evidence>
<dbReference type="AlphaFoldDB" id="A0A532V1A0"/>
<reference evidence="8 9" key="1">
    <citation type="submission" date="2017-06" db="EMBL/GenBank/DDBJ databases">
        <title>Novel microbial phyla capable of carbon fixation and sulfur reduction in deep-sea sediments.</title>
        <authorList>
            <person name="Huang J."/>
            <person name="Baker B."/>
            <person name="Wang Y."/>
        </authorList>
    </citation>
    <scope>NUCLEOTIDE SEQUENCE [LARGE SCALE GENOMIC DNA]</scope>
    <source>
        <strain evidence="8">B3_TA06</strain>
    </source>
</reference>
<dbReference type="Proteomes" id="UP000317778">
    <property type="component" value="Unassembled WGS sequence"/>
</dbReference>
<dbReference type="Gene3D" id="1.10.443.10">
    <property type="entry name" value="Intergrase catalytic core"/>
    <property type="match status" value="1"/>
</dbReference>
<evidence type="ECO:0000313" key="8">
    <source>
        <dbReference type="EMBL" id="TKJ40993.1"/>
    </source>
</evidence>
<dbReference type="Pfam" id="PF00589">
    <property type="entry name" value="Phage_integrase"/>
    <property type="match status" value="1"/>
</dbReference>